<protein>
    <recommendedName>
        <fullName evidence="3">SpoIIAA-like</fullName>
    </recommendedName>
</protein>
<name>A0A1M7Y2L1_9FIRM</name>
<gene>
    <name evidence="1" type="ORF">SAMN02745217_01139</name>
</gene>
<keyword evidence="2" id="KW-1185">Reference proteome</keyword>
<dbReference type="Proteomes" id="UP000184612">
    <property type="component" value="Unassembled WGS sequence"/>
</dbReference>
<organism evidence="1 2">
    <name type="scientific">Anaerocolumna xylanovorans DSM 12503</name>
    <dbReference type="NCBI Taxonomy" id="1121345"/>
    <lineage>
        <taxon>Bacteria</taxon>
        <taxon>Bacillati</taxon>
        <taxon>Bacillota</taxon>
        <taxon>Clostridia</taxon>
        <taxon>Lachnospirales</taxon>
        <taxon>Lachnospiraceae</taxon>
        <taxon>Anaerocolumna</taxon>
    </lineage>
</organism>
<dbReference type="EMBL" id="FRFD01000003">
    <property type="protein sequence ID" value="SHO46021.1"/>
    <property type="molecule type" value="Genomic_DNA"/>
</dbReference>
<dbReference type="RefSeq" id="WP_073587759.1">
    <property type="nucleotide sequence ID" value="NZ_FRFD01000003.1"/>
</dbReference>
<evidence type="ECO:0000313" key="2">
    <source>
        <dbReference type="Proteomes" id="UP000184612"/>
    </source>
</evidence>
<accession>A0A1M7Y2L1</accession>
<dbReference type="OrthoDB" id="2057321at2"/>
<dbReference type="AlphaFoldDB" id="A0A1M7Y2L1"/>
<evidence type="ECO:0008006" key="3">
    <source>
        <dbReference type="Google" id="ProtNLM"/>
    </source>
</evidence>
<evidence type="ECO:0000313" key="1">
    <source>
        <dbReference type="EMBL" id="SHO46021.1"/>
    </source>
</evidence>
<proteinExistence type="predicted"/>
<reference evidence="1 2" key="1">
    <citation type="submission" date="2016-12" db="EMBL/GenBank/DDBJ databases">
        <authorList>
            <person name="Song W.-J."/>
            <person name="Kurnit D.M."/>
        </authorList>
    </citation>
    <scope>NUCLEOTIDE SEQUENCE [LARGE SCALE GENOMIC DNA]</scope>
    <source>
        <strain evidence="1 2">DSM 12503</strain>
    </source>
</reference>
<sequence>MLKKSPSGSLCPYYYMGGELHPLKYGSYFTNKKELFAIIKAEEDFILSSPGTNNRRIWIDLYETNLDDEVIDCLVTHLQAIRHKILKLSLVGCSVKDKRRISSLMKSRNCDLADKARYFRDPEDAKMWLIGEKNR</sequence>